<keyword evidence="3" id="KW-1185">Reference proteome</keyword>
<dbReference type="Proteomes" id="UP001355206">
    <property type="component" value="Unassembled WGS sequence"/>
</dbReference>
<name>A0ABU7TI67_9HYPH</name>
<dbReference type="EMBL" id="MLCA01000001">
    <property type="protein sequence ID" value="MEE7489358.1"/>
    <property type="molecule type" value="Genomic_DNA"/>
</dbReference>
<evidence type="ECO:0000313" key="2">
    <source>
        <dbReference type="EMBL" id="MEE7489358.1"/>
    </source>
</evidence>
<feature type="compositionally biased region" description="Low complexity" evidence="1">
    <location>
        <begin position="29"/>
        <end position="42"/>
    </location>
</feature>
<feature type="compositionally biased region" description="Basic and acidic residues" evidence="1">
    <location>
        <begin position="13"/>
        <end position="24"/>
    </location>
</feature>
<accession>A0ABU7TI67</accession>
<feature type="compositionally biased region" description="Basic and acidic residues" evidence="1">
    <location>
        <begin position="54"/>
        <end position="66"/>
    </location>
</feature>
<protein>
    <submittedName>
        <fullName evidence="2">Uncharacterized protein</fullName>
    </submittedName>
</protein>
<feature type="region of interest" description="Disordered" evidence="1">
    <location>
        <begin position="1"/>
        <end position="66"/>
    </location>
</feature>
<evidence type="ECO:0000313" key="3">
    <source>
        <dbReference type="Proteomes" id="UP001355206"/>
    </source>
</evidence>
<evidence type="ECO:0000256" key="1">
    <source>
        <dbReference type="SAM" id="MobiDB-lite"/>
    </source>
</evidence>
<gene>
    <name evidence="2" type="ORF">MOTC310_02270</name>
</gene>
<comment type="caution">
    <text evidence="2">The sequence shown here is derived from an EMBL/GenBank/DDBJ whole genome shotgun (WGS) entry which is preliminary data.</text>
</comment>
<organism evidence="2 3">
    <name type="scientific">Methylobacterium oryzae</name>
    <dbReference type="NCBI Taxonomy" id="334852"/>
    <lineage>
        <taxon>Bacteria</taxon>
        <taxon>Pseudomonadati</taxon>
        <taxon>Pseudomonadota</taxon>
        <taxon>Alphaproteobacteria</taxon>
        <taxon>Hyphomicrobiales</taxon>
        <taxon>Methylobacteriaceae</taxon>
        <taxon>Methylobacterium</taxon>
    </lineage>
</organism>
<dbReference type="RefSeq" id="WP_331292533.1">
    <property type="nucleotide sequence ID" value="NZ_MLBR01000009.1"/>
</dbReference>
<proteinExistence type="predicted"/>
<reference evidence="2 3" key="1">
    <citation type="journal article" date="2012" name="Genet. Mol. Biol.">
        <title>Analysis of 16S rRNA and mxaF genes revealing insights into Methylobacterium niche-specific plant association.</title>
        <authorList>
            <person name="Dourado M.N."/>
            <person name="Andreote F.D."/>
            <person name="Dini-Andreote F."/>
            <person name="Conti R."/>
            <person name="Araujo J.M."/>
            <person name="Araujo W.L."/>
        </authorList>
    </citation>
    <scope>NUCLEOTIDE SEQUENCE [LARGE SCALE GENOMIC DNA]</scope>
    <source>
        <strain evidence="2 3">TC3-10</strain>
    </source>
</reference>
<sequence>MTSARETVAPTSHRAEPREADEIPTRSGTPAIPTTNPATIPTEDPEVGLAQKGSGEEAVVRRETEI</sequence>